<organism evidence="5">
    <name type="scientific">Gymnodinialimonas phycosphaerae</name>
    <dbReference type="NCBI Taxonomy" id="2841589"/>
    <lineage>
        <taxon>Bacteria</taxon>
        <taxon>Pseudomonadati</taxon>
        <taxon>Pseudomonadota</taxon>
        <taxon>Alphaproteobacteria</taxon>
        <taxon>Rhodobacterales</taxon>
        <taxon>Paracoccaceae</taxon>
        <taxon>Gymnodinialimonas</taxon>
    </lineage>
</organism>
<dbReference type="SUPFAM" id="SSF51161">
    <property type="entry name" value="Trimeric LpxA-like enzymes"/>
    <property type="match status" value="1"/>
</dbReference>
<dbReference type="InterPro" id="IPR017694">
    <property type="entry name" value="Phosphonate_tfrase_rpt"/>
</dbReference>
<accession>A0A975YEC1</accession>
<keyword evidence="6" id="KW-1185">Reference proteome</keyword>
<dbReference type="AlphaFoldDB" id="A0A975YEC1"/>
<dbReference type="EMBL" id="JAIMBW010000001">
    <property type="protein sequence ID" value="MBY4893495.1"/>
    <property type="molecule type" value="Genomic_DNA"/>
</dbReference>
<name>A0A975YEC1_9RHOB</name>
<dbReference type="PROSITE" id="PS00101">
    <property type="entry name" value="HEXAPEP_TRANSFERASES"/>
    <property type="match status" value="1"/>
</dbReference>
<dbReference type="EMBL" id="CP078073">
    <property type="protein sequence ID" value="QXL86212.1"/>
    <property type="molecule type" value="Genomic_DNA"/>
</dbReference>
<proteinExistence type="inferred from homology"/>
<dbReference type="InterPro" id="IPR011004">
    <property type="entry name" value="Trimer_LpxA-like_sf"/>
</dbReference>
<evidence type="ECO:0000256" key="3">
    <source>
        <dbReference type="ARBA" id="ARBA00022737"/>
    </source>
</evidence>
<evidence type="ECO:0000313" key="5">
    <source>
        <dbReference type="EMBL" id="QXL86212.1"/>
    </source>
</evidence>
<dbReference type="NCBIfam" id="TIGR03308">
    <property type="entry name" value="phn_thr-fam"/>
    <property type="match status" value="1"/>
</dbReference>
<dbReference type="InterPro" id="IPR018357">
    <property type="entry name" value="Hexapep_transf_CS"/>
</dbReference>
<protein>
    <submittedName>
        <fullName evidence="5">Chloramphenicol acetyltransferase</fullName>
    </submittedName>
</protein>
<dbReference type="Proteomes" id="UP000693972">
    <property type="component" value="Unassembled WGS sequence"/>
</dbReference>
<gene>
    <name evidence="5" type="ORF">KUL25_12050</name>
</gene>
<reference evidence="5 6" key="1">
    <citation type="submission" date="2021-07" db="EMBL/GenBank/DDBJ databases">
        <title>Karlodiniumbacter phycospheric gen. nov., sp. nov., a phycosphere bacterium isolated from karlodinium veneficum.</title>
        <authorList>
            <person name="Peng Y."/>
            <person name="Jiang L."/>
            <person name="Lee J."/>
        </authorList>
    </citation>
    <scope>NUCLEOTIDE SEQUENCE</scope>
    <source>
        <strain evidence="5 6">N5</strain>
    </source>
</reference>
<evidence type="ECO:0000256" key="4">
    <source>
        <dbReference type="ARBA" id="ARBA00023315"/>
    </source>
</evidence>
<dbReference type="RefSeq" id="WP_257893171.1">
    <property type="nucleotide sequence ID" value="NZ_JAIMBW010000001.1"/>
</dbReference>
<dbReference type="InterPro" id="IPR001451">
    <property type="entry name" value="Hexapep"/>
</dbReference>
<dbReference type="Gene3D" id="2.160.10.10">
    <property type="entry name" value="Hexapeptide repeat proteins"/>
    <property type="match status" value="1"/>
</dbReference>
<dbReference type="PANTHER" id="PTHR43300">
    <property type="entry name" value="ACETYLTRANSFERASE"/>
    <property type="match status" value="1"/>
</dbReference>
<dbReference type="GO" id="GO:0016746">
    <property type="term" value="F:acyltransferase activity"/>
    <property type="evidence" value="ECO:0007669"/>
    <property type="project" value="UniProtKB-KW"/>
</dbReference>
<evidence type="ECO:0000313" key="6">
    <source>
        <dbReference type="Proteomes" id="UP000693972"/>
    </source>
</evidence>
<keyword evidence="3" id="KW-0677">Repeat</keyword>
<evidence type="ECO:0000256" key="1">
    <source>
        <dbReference type="ARBA" id="ARBA00007274"/>
    </source>
</evidence>
<keyword evidence="4" id="KW-0012">Acyltransferase</keyword>
<dbReference type="CDD" id="cd03349">
    <property type="entry name" value="LbH_XAT"/>
    <property type="match status" value="1"/>
</dbReference>
<dbReference type="InterPro" id="IPR050179">
    <property type="entry name" value="Trans_hexapeptide_repeat"/>
</dbReference>
<comment type="similarity">
    <text evidence="1">Belongs to the transferase hexapeptide repeat family.</text>
</comment>
<sequence length="207" mass="22892">MKKLTEAPTIHAEAEVGGDVTLGRYTEVGRLTKLTACEMGDYSYICDFGHVIWTTIGKFTNIANNVRINPGNHPTWRACQHHALYRASMYGFGEDEADFFEWRKDHWVTIGHDVWIGHGVSIMAGVRVGTGAVVGAGAVVTKDVPPYTIVGGVPAKVIRRRATPAEEEALLDISWWDWSHDRFAAAIPDFRALSLAAFIEKYAKSDS</sequence>
<dbReference type="PANTHER" id="PTHR43300:SF11">
    <property type="entry name" value="ACETYLTRANSFERASE RV3034C-RELATED"/>
    <property type="match status" value="1"/>
</dbReference>
<keyword evidence="2" id="KW-0808">Transferase</keyword>
<evidence type="ECO:0000256" key="2">
    <source>
        <dbReference type="ARBA" id="ARBA00022679"/>
    </source>
</evidence>
<dbReference type="Pfam" id="PF00132">
    <property type="entry name" value="Hexapep"/>
    <property type="match status" value="1"/>
</dbReference>